<evidence type="ECO:0000313" key="2">
    <source>
        <dbReference type="Proteomes" id="UP000247555"/>
    </source>
</evidence>
<dbReference type="AlphaFoldDB" id="A0A318KQJ0"/>
<proteinExistence type="predicted"/>
<accession>A0A318KQJ0</accession>
<dbReference type="EMBL" id="QJKI01000009">
    <property type="protein sequence ID" value="PXX78842.1"/>
    <property type="molecule type" value="Genomic_DNA"/>
</dbReference>
<dbReference type="RefSeq" id="WP_158281779.1">
    <property type="nucleotide sequence ID" value="NZ_DAIPEO010000267.1"/>
</dbReference>
<sequence length="58" mass="6483">MPITEAFSAHTIRQDLQRLSQSLGQLRLELDTVCRELSGEASPSPAYDAALLPDWLRD</sequence>
<reference evidence="1 2" key="1">
    <citation type="submission" date="2018-05" db="EMBL/GenBank/DDBJ databases">
        <title>Genomic Encyclopedia of Type Strains, Phase IV (KMG-IV): sequencing the most valuable type-strain genomes for metagenomic binning, comparative biology and taxonomic classification.</title>
        <authorList>
            <person name="Goeker M."/>
        </authorList>
    </citation>
    <scope>NUCLEOTIDE SEQUENCE [LARGE SCALE GENOMIC DNA]</scope>
    <source>
        <strain evidence="1 2">DSM 29661</strain>
    </source>
</reference>
<name>A0A318KQJ0_9NEIS</name>
<comment type="caution">
    <text evidence="1">The sequence shown here is derived from an EMBL/GenBank/DDBJ whole genome shotgun (WGS) entry which is preliminary data.</text>
</comment>
<organism evidence="1 2">
    <name type="scientific">Rivihabitans pingtungensis</name>
    <dbReference type="NCBI Taxonomy" id="1054498"/>
    <lineage>
        <taxon>Bacteria</taxon>
        <taxon>Pseudomonadati</taxon>
        <taxon>Pseudomonadota</taxon>
        <taxon>Betaproteobacteria</taxon>
        <taxon>Neisseriales</taxon>
        <taxon>Aquaspirillaceae</taxon>
        <taxon>Rivihabitans</taxon>
    </lineage>
</organism>
<gene>
    <name evidence="1" type="ORF">DFR34_10966</name>
</gene>
<dbReference type="Proteomes" id="UP000247555">
    <property type="component" value="Unassembled WGS sequence"/>
</dbReference>
<evidence type="ECO:0000313" key="1">
    <source>
        <dbReference type="EMBL" id="PXX78842.1"/>
    </source>
</evidence>
<protein>
    <submittedName>
        <fullName evidence="1">Uncharacterized protein</fullName>
    </submittedName>
</protein>
<keyword evidence="2" id="KW-1185">Reference proteome</keyword>